<organism evidence="4 5">
    <name type="scientific">Pararge aegeria aegeria</name>
    <dbReference type="NCBI Taxonomy" id="348720"/>
    <lineage>
        <taxon>Eukaryota</taxon>
        <taxon>Metazoa</taxon>
        <taxon>Ecdysozoa</taxon>
        <taxon>Arthropoda</taxon>
        <taxon>Hexapoda</taxon>
        <taxon>Insecta</taxon>
        <taxon>Pterygota</taxon>
        <taxon>Neoptera</taxon>
        <taxon>Endopterygota</taxon>
        <taxon>Lepidoptera</taxon>
        <taxon>Glossata</taxon>
        <taxon>Ditrysia</taxon>
        <taxon>Papilionoidea</taxon>
        <taxon>Nymphalidae</taxon>
        <taxon>Satyrinae</taxon>
        <taxon>Satyrini</taxon>
        <taxon>Parargina</taxon>
        <taxon>Pararge</taxon>
    </lineage>
</organism>
<evidence type="ECO:0000256" key="2">
    <source>
        <dbReference type="SAM" id="MobiDB-lite"/>
    </source>
</evidence>
<evidence type="ECO:0000313" key="4">
    <source>
        <dbReference type="EMBL" id="CAH2243385.1"/>
    </source>
</evidence>
<dbReference type="Pfam" id="PF00505">
    <property type="entry name" value="HMG_box"/>
    <property type="match status" value="1"/>
</dbReference>
<dbReference type="CDD" id="cd00084">
    <property type="entry name" value="HMG-box_SF"/>
    <property type="match status" value="1"/>
</dbReference>
<reference evidence="4" key="1">
    <citation type="submission" date="2022-03" db="EMBL/GenBank/DDBJ databases">
        <authorList>
            <person name="Lindestad O."/>
        </authorList>
    </citation>
    <scope>NUCLEOTIDE SEQUENCE</scope>
</reference>
<dbReference type="AlphaFoldDB" id="A0A8S4RZE0"/>
<comment type="caution">
    <text evidence="4">The sequence shown here is derived from an EMBL/GenBank/DDBJ whole genome shotgun (WGS) entry which is preliminary data.</text>
</comment>
<dbReference type="SUPFAM" id="SSF47095">
    <property type="entry name" value="HMG-box"/>
    <property type="match status" value="1"/>
</dbReference>
<name>A0A8S4RZE0_9NEOP</name>
<evidence type="ECO:0000313" key="5">
    <source>
        <dbReference type="Proteomes" id="UP000838756"/>
    </source>
</evidence>
<dbReference type="InterPro" id="IPR009071">
    <property type="entry name" value="HMG_box_dom"/>
</dbReference>
<feature type="compositionally biased region" description="Polar residues" evidence="2">
    <location>
        <begin position="52"/>
        <end position="68"/>
    </location>
</feature>
<gene>
    <name evidence="4" type="primary">jg5190</name>
    <name evidence="4" type="ORF">PAEG_LOCUS19534</name>
</gene>
<dbReference type="PROSITE" id="PS50118">
    <property type="entry name" value="HMG_BOX_2"/>
    <property type="match status" value="1"/>
</dbReference>
<sequence length="537" mass="60091">MWAKEARNDLLRKHPDMDFSAISKRLGEMWANVNYNERYLWKRKAKRFAIQKEQSNQPTVNKIISNPSIRPMHPGPGRPPANRAPPKPAPVALAQPQQALVPASVANPAANTGAGMYRVNGCGAVEVAAHLRLLGESLAIIGERLKEHEMEPIMRDVCTPTPPPYFPITRPATPESSRVYQSPPNRPRSRSRSRDATTRRRASRIQSATFQAGWHPTNIHELLCLFAFWMMTGVIRMPTIRRYFSSNSLLRTEAFSRITTPKRYDSLNRALHFVDTSPELSDPTNSGVASSDPIYSLRPIIDHLYNKFQSYYVLSKDICIDESLTLWIARLKFKQYIRSKAAKFGLKTFELCESSTGYLWSFLVYTGKLDAVQGGITKSTAIVLKLIRPLLNKGYRLFMDNWFNSPLLARICKRNGTDCVGTLLSSRVDVPRLVTHAPLKQGQLVARHSGDVYVLSWLDKKRVNMILTCHGSVPTCLALVSQLGQIAVSGSVSVLLDTLLCSLVPLISVARAIPAIAPPQRLLQDTLHNIAYIMPGL</sequence>
<evidence type="ECO:0000256" key="1">
    <source>
        <dbReference type="PROSITE-ProRule" id="PRU00267"/>
    </source>
</evidence>
<dbReference type="EMBL" id="CAKXAJ010025744">
    <property type="protein sequence ID" value="CAH2243385.1"/>
    <property type="molecule type" value="Genomic_DNA"/>
</dbReference>
<dbReference type="GO" id="GO:0005634">
    <property type="term" value="C:nucleus"/>
    <property type="evidence" value="ECO:0007669"/>
    <property type="project" value="UniProtKB-UniRule"/>
</dbReference>
<keyword evidence="1" id="KW-0539">Nucleus</keyword>
<feature type="DNA-binding region" description="HMG box" evidence="1">
    <location>
        <begin position="1"/>
        <end position="60"/>
    </location>
</feature>
<keyword evidence="1" id="KW-0238">DNA-binding</keyword>
<proteinExistence type="predicted"/>
<keyword evidence="5" id="KW-1185">Reference proteome</keyword>
<dbReference type="OrthoDB" id="123207at2759"/>
<evidence type="ECO:0000259" key="3">
    <source>
        <dbReference type="PROSITE" id="PS50118"/>
    </source>
</evidence>
<dbReference type="PANTHER" id="PTHR46599">
    <property type="entry name" value="PIGGYBAC TRANSPOSABLE ELEMENT-DERIVED PROTEIN 4"/>
    <property type="match status" value="1"/>
</dbReference>
<feature type="region of interest" description="Disordered" evidence="2">
    <location>
        <begin position="52"/>
        <end position="90"/>
    </location>
</feature>
<protein>
    <submittedName>
        <fullName evidence="4">Jg5190 protein</fullName>
    </submittedName>
</protein>
<feature type="region of interest" description="Disordered" evidence="2">
    <location>
        <begin position="155"/>
        <end position="202"/>
    </location>
</feature>
<accession>A0A8S4RZE0</accession>
<feature type="domain" description="HMG box" evidence="3">
    <location>
        <begin position="1"/>
        <end position="60"/>
    </location>
</feature>
<dbReference type="InterPro" id="IPR029526">
    <property type="entry name" value="PGBD"/>
</dbReference>
<dbReference type="Gene3D" id="1.10.30.10">
    <property type="entry name" value="High mobility group box domain"/>
    <property type="match status" value="1"/>
</dbReference>
<dbReference type="GO" id="GO:0003677">
    <property type="term" value="F:DNA binding"/>
    <property type="evidence" value="ECO:0007669"/>
    <property type="project" value="UniProtKB-UniRule"/>
</dbReference>
<dbReference type="Proteomes" id="UP000838756">
    <property type="component" value="Unassembled WGS sequence"/>
</dbReference>
<dbReference type="Pfam" id="PF13843">
    <property type="entry name" value="DDE_Tnp_1_7"/>
    <property type="match status" value="1"/>
</dbReference>
<dbReference type="InterPro" id="IPR036910">
    <property type="entry name" value="HMG_box_dom_sf"/>
</dbReference>
<dbReference type="PANTHER" id="PTHR46599:SF3">
    <property type="entry name" value="PIGGYBAC TRANSPOSABLE ELEMENT-DERIVED PROTEIN 4"/>
    <property type="match status" value="1"/>
</dbReference>
<feature type="compositionally biased region" description="Pro residues" evidence="2">
    <location>
        <begin position="73"/>
        <end position="89"/>
    </location>
</feature>